<dbReference type="VEuPathDB" id="VectorBase:PHUM029160"/>
<keyword evidence="5 10" id="KW-0450">Lipoyl</keyword>
<feature type="domain" description="Lipoyl-binding" evidence="12">
    <location>
        <begin position="62"/>
        <end position="144"/>
    </location>
</feature>
<dbReference type="Proteomes" id="UP000009046">
    <property type="component" value="Unassembled WGS sequence"/>
</dbReference>
<dbReference type="CTD" id="8232255"/>
<dbReference type="EMBL" id="DS235005">
    <property type="protein sequence ID" value="EEB10282.1"/>
    <property type="molecule type" value="Genomic_DNA"/>
</dbReference>
<feature type="compositionally biased region" description="Acidic residues" evidence="11">
    <location>
        <begin position="147"/>
        <end position="162"/>
    </location>
</feature>
<dbReference type="SUPFAM" id="SSF47005">
    <property type="entry name" value="Peripheral subunit-binding domain of 2-oxo acid dehydrogenase complex"/>
    <property type="match status" value="1"/>
</dbReference>
<dbReference type="InParanoid" id="E0VA76"/>
<dbReference type="InterPro" id="IPR004167">
    <property type="entry name" value="PSBD"/>
</dbReference>
<accession>E0VA76</accession>
<evidence type="ECO:0000256" key="9">
    <source>
        <dbReference type="ARBA" id="ARBA00051775"/>
    </source>
</evidence>
<evidence type="ECO:0000256" key="5">
    <source>
        <dbReference type="ARBA" id="ARBA00022823"/>
    </source>
</evidence>
<dbReference type="OMA" id="MPFCIKA"/>
<dbReference type="Pfam" id="PF00364">
    <property type="entry name" value="Biotin_lipoyl"/>
    <property type="match status" value="1"/>
</dbReference>
<dbReference type="InterPro" id="IPR011053">
    <property type="entry name" value="Single_hybrid_motif"/>
</dbReference>
<dbReference type="RefSeq" id="XP_002423020.1">
    <property type="nucleotide sequence ID" value="XM_002422975.1"/>
</dbReference>
<dbReference type="HOGENOM" id="CLU_016733_10_0_1"/>
<keyword evidence="4 10" id="KW-0808">Transferase</keyword>
<dbReference type="Gene3D" id="2.40.50.100">
    <property type="match status" value="1"/>
</dbReference>
<keyword evidence="7" id="KW-0496">Mitochondrion</keyword>
<dbReference type="PANTHER" id="PTHR43178:SF5">
    <property type="entry name" value="LIPOAMIDE ACYLTRANSFERASE COMPONENT OF BRANCHED-CHAIN ALPHA-KETO ACID DEHYDROGENASE COMPLEX, MITOCHONDRIAL"/>
    <property type="match status" value="1"/>
</dbReference>
<dbReference type="InterPro" id="IPR000089">
    <property type="entry name" value="Biotin_lipoyl"/>
</dbReference>
<evidence type="ECO:0000313" key="15">
    <source>
        <dbReference type="EnsemblMetazoa" id="PHUM029160-PA"/>
    </source>
</evidence>
<dbReference type="Pfam" id="PF00198">
    <property type="entry name" value="2-oxoacid_dh"/>
    <property type="match status" value="1"/>
</dbReference>
<keyword evidence="8 10" id="KW-0012">Acyltransferase</keyword>
<comment type="subcellular location">
    <subcellularLocation>
        <location evidence="2">Mitochondrion matrix</location>
    </subcellularLocation>
</comment>
<dbReference type="CDD" id="cd06849">
    <property type="entry name" value="lipoyl_domain"/>
    <property type="match status" value="1"/>
</dbReference>
<evidence type="ECO:0000259" key="13">
    <source>
        <dbReference type="PROSITE" id="PS51826"/>
    </source>
</evidence>
<reference evidence="15" key="3">
    <citation type="submission" date="2021-02" db="UniProtKB">
        <authorList>
            <consortium name="EnsemblMetazoa"/>
        </authorList>
    </citation>
    <scope>IDENTIFICATION</scope>
    <source>
        <strain evidence="15">USDA</strain>
    </source>
</reference>
<feature type="region of interest" description="Disordered" evidence="11">
    <location>
        <begin position="147"/>
        <end position="185"/>
    </location>
</feature>
<evidence type="ECO:0000256" key="6">
    <source>
        <dbReference type="ARBA" id="ARBA00022946"/>
    </source>
</evidence>
<comment type="catalytic activity">
    <reaction evidence="9">
        <text>N(6)-[(R)-dihydrolipoyl]-L-lysyl-[protein] + 2-methylpropanoyl-CoA = N(6)-[(R)-S(8)-2-methylpropanoyldihydrolipoyl]-L-lysyl-[protein] + CoA</text>
        <dbReference type="Rhea" id="RHEA:18865"/>
        <dbReference type="Rhea" id="RHEA-COMP:10475"/>
        <dbReference type="Rhea" id="RHEA-COMP:10497"/>
        <dbReference type="ChEBI" id="CHEBI:57287"/>
        <dbReference type="ChEBI" id="CHEBI:57338"/>
        <dbReference type="ChEBI" id="CHEBI:83100"/>
        <dbReference type="ChEBI" id="CHEBI:83142"/>
        <dbReference type="EC" id="2.3.1.168"/>
    </reaction>
    <physiologicalReaction direction="left-to-right" evidence="9">
        <dbReference type="Rhea" id="RHEA:18866"/>
    </physiologicalReaction>
</comment>
<dbReference type="eggNOG" id="KOG0558">
    <property type="taxonomic scope" value="Eukaryota"/>
</dbReference>
<dbReference type="GeneID" id="8232255"/>
<evidence type="ECO:0000256" key="1">
    <source>
        <dbReference type="ARBA" id="ARBA00001938"/>
    </source>
</evidence>
<organism>
    <name type="scientific">Pediculus humanus subsp. corporis</name>
    <name type="common">Body louse</name>
    <dbReference type="NCBI Taxonomy" id="121224"/>
    <lineage>
        <taxon>Eukaryota</taxon>
        <taxon>Metazoa</taxon>
        <taxon>Ecdysozoa</taxon>
        <taxon>Arthropoda</taxon>
        <taxon>Hexapoda</taxon>
        <taxon>Insecta</taxon>
        <taxon>Pterygota</taxon>
        <taxon>Neoptera</taxon>
        <taxon>Paraneoptera</taxon>
        <taxon>Psocodea</taxon>
        <taxon>Troctomorpha</taxon>
        <taxon>Phthiraptera</taxon>
        <taxon>Anoplura</taxon>
        <taxon>Pediculidae</taxon>
        <taxon>Pediculus</taxon>
    </lineage>
</organism>
<dbReference type="STRING" id="121224.E0VA76"/>
<evidence type="ECO:0000256" key="11">
    <source>
        <dbReference type="SAM" id="MobiDB-lite"/>
    </source>
</evidence>
<reference evidence="14" key="2">
    <citation type="submission" date="2007-04" db="EMBL/GenBank/DDBJ databases">
        <title>The genome of the human body louse.</title>
        <authorList>
            <consortium name="The Human Body Louse Genome Consortium"/>
            <person name="Kirkness E."/>
            <person name="Walenz B."/>
            <person name="Hass B."/>
            <person name="Bruggner R."/>
            <person name="Strausberg R."/>
        </authorList>
    </citation>
    <scope>NUCLEOTIDE SEQUENCE</scope>
    <source>
        <strain evidence="14">USDA</strain>
    </source>
</reference>
<gene>
    <name evidence="15" type="primary">8232255</name>
    <name evidence="14" type="ORF">Phum_PHUM029160</name>
</gene>
<evidence type="ECO:0000313" key="14">
    <source>
        <dbReference type="EMBL" id="EEB10282.1"/>
    </source>
</evidence>
<dbReference type="InterPro" id="IPR001078">
    <property type="entry name" value="2-oxoacid_DH_actylTfrase"/>
</dbReference>
<reference evidence="14" key="1">
    <citation type="submission" date="2007-04" db="EMBL/GenBank/DDBJ databases">
        <title>Annotation of Pediculus humanus corporis strain USDA.</title>
        <authorList>
            <person name="Kirkness E."/>
            <person name="Hannick L."/>
            <person name="Hass B."/>
            <person name="Bruggner R."/>
            <person name="Lawson D."/>
            <person name="Bidwell S."/>
            <person name="Joardar V."/>
            <person name="Caler E."/>
            <person name="Walenz B."/>
            <person name="Inman J."/>
            <person name="Schobel S."/>
            <person name="Galinsky K."/>
            <person name="Amedeo P."/>
            <person name="Strausberg R."/>
        </authorList>
    </citation>
    <scope>NUCLEOTIDE SEQUENCE</scope>
    <source>
        <strain evidence="14">USDA</strain>
    </source>
</reference>
<evidence type="ECO:0000313" key="16">
    <source>
        <dbReference type="Proteomes" id="UP000009046"/>
    </source>
</evidence>
<comment type="similarity">
    <text evidence="3 10">Belongs to the 2-oxoacid dehydrogenase family.</text>
</comment>
<dbReference type="GO" id="GO:0016407">
    <property type="term" value="F:acetyltransferase activity"/>
    <property type="evidence" value="ECO:0007669"/>
    <property type="project" value="TreeGrafter"/>
</dbReference>
<dbReference type="GO" id="GO:0031405">
    <property type="term" value="F:lipoic acid binding"/>
    <property type="evidence" value="ECO:0007669"/>
    <property type="project" value="TreeGrafter"/>
</dbReference>
<dbReference type="InterPro" id="IPR003016">
    <property type="entry name" value="2-oxoA_DH_lipoyl-BS"/>
</dbReference>
<evidence type="ECO:0000256" key="7">
    <source>
        <dbReference type="ARBA" id="ARBA00023128"/>
    </source>
</evidence>
<dbReference type="EC" id="2.3.1.-" evidence="10"/>
<dbReference type="Gene3D" id="3.30.559.10">
    <property type="entry name" value="Chloramphenicol acetyltransferase-like domain"/>
    <property type="match status" value="1"/>
</dbReference>
<comment type="cofactor">
    <cofactor evidence="1 10">
        <name>(R)-lipoate</name>
        <dbReference type="ChEBI" id="CHEBI:83088"/>
    </cofactor>
</comment>
<evidence type="ECO:0000256" key="8">
    <source>
        <dbReference type="ARBA" id="ARBA00023315"/>
    </source>
</evidence>
<dbReference type="EMBL" id="AAZO01000352">
    <property type="status" value="NOT_ANNOTATED_CDS"/>
    <property type="molecule type" value="Genomic_DNA"/>
</dbReference>
<name>E0VA76_PEDHC</name>
<feature type="compositionally biased region" description="Low complexity" evidence="11">
    <location>
        <begin position="166"/>
        <end position="176"/>
    </location>
</feature>
<dbReference type="GO" id="GO:0005759">
    <property type="term" value="C:mitochondrial matrix"/>
    <property type="evidence" value="ECO:0007669"/>
    <property type="project" value="UniProtKB-SubCell"/>
</dbReference>
<dbReference type="FunFam" id="4.10.320.10:FF:000002">
    <property type="entry name" value="Dihydrolipoamide acetyltransferase component of pyruvate dehydrogenase complex"/>
    <property type="match status" value="1"/>
</dbReference>
<dbReference type="FunFam" id="3.30.559.10:FF:000027">
    <property type="entry name" value="Dihydrolipoamide acetyltransferase component of pyruvate dehydrogenase complex"/>
    <property type="match status" value="1"/>
</dbReference>
<protein>
    <recommendedName>
        <fullName evidence="10">Dihydrolipoamide acetyltransferase component of pyruvate dehydrogenase complex</fullName>
        <ecNumber evidence="10">2.3.1.-</ecNumber>
    </recommendedName>
</protein>
<evidence type="ECO:0000256" key="2">
    <source>
        <dbReference type="ARBA" id="ARBA00004305"/>
    </source>
</evidence>
<feature type="domain" description="Peripheral subunit-binding (PSBD)" evidence="13">
    <location>
        <begin position="190"/>
        <end position="227"/>
    </location>
</feature>
<dbReference type="GO" id="GO:0005829">
    <property type="term" value="C:cytosol"/>
    <property type="evidence" value="ECO:0007669"/>
    <property type="project" value="UniProtKB-ARBA"/>
</dbReference>
<dbReference type="SUPFAM" id="SSF51230">
    <property type="entry name" value="Single hybrid motif"/>
    <property type="match status" value="1"/>
</dbReference>
<evidence type="ECO:0000259" key="12">
    <source>
        <dbReference type="PROSITE" id="PS50968"/>
    </source>
</evidence>
<evidence type="ECO:0000256" key="3">
    <source>
        <dbReference type="ARBA" id="ARBA00007317"/>
    </source>
</evidence>
<dbReference type="Pfam" id="PF02817">
    <property type="entry name" value="E3_binding"/>
    <property type="match status" value="1"/>
</dbReference>
<dbReference type="InterPro" id="IPR023213">
    <property type="entry name" value="CAT-like_dom_sf"/>
</dbReference>
<dbReference type="EnsemblMetazoa" id="PHUM029160-RA">
    <property type="protein sequence ID" value="PHUM029160-PA"/>
    <property type="gene ID" value="PHUM029160"/>
</dbReference>
<dbReference type="PROSITE" id="PS00189">
    <property type="entry name" value="LIPOYL"/>
    <property type="match status" value="1"/>
</dbReference>
<dbReference type="PANTHER" id="PTHR43178">
    <property type="entry name" value="DIHYDROLIPOAMIDE ACETYLTRANSFERASE COMPONENT OF PYRUVATE DEHYDROGENASE COMPLEX"/>
    <property type="match status" value="1"/>
</dbReference>
<dbReference type="KEGG" id="phu:Phum_PHUM029160"/>
<dbReference type="AlphaFoldDB" id="E0VA76"/>
<keyword evidence="16" id="KW-1185">Reference proteome</keyword>
<dbReference type="PROSITE" id="PS50968">
    <property type="entry name" value="BIOTINYL_LIPOYL"/>
    <property type="match status" value="1"/>
</dbReference>
<dbReference type="OrthoDB" id="202158at2759"/>
<keyword evidence="6" id="KW-0809">Transit peptide</keyword>
<sequence length="496" mass="55066">MALKLNISMLKTFKIERLFHKKLKCRFSSLSLYENIPNNCQRSFHLVSFPVKHFNYHSMKHVRFLFISPATYGKVVPFKLSDIGEGMLKYVKPGDKIAQFDNICEVQSDKASVTITSRYDGVVKKLHCEIDQMAKVGSPLIDIEVEEVEDSDSDSDSDNEAEVESKSSSSSNSESSASEKLEEVPVPKALATPAVRRIAKENNINIQEVRGTGKGGRVLKEDIILFMEGNTEVRQSGQTVMPRGEEAPPPLPPVSKPYQFSGILAKDIKEPITGFKKAMVKSMANAWAIPHFSYCDEVGITELMEMKDDMKRISQNTGVKLTFMPFFIKAASLALMKYPQLNSHVGDNCEFLTIKASHNIGVAMDTHNGLIVPNIKNVQQLSVLEIASELNRLQNLGNRGQLGLNDLSDGTFTLSNIGSIGGTYTKPIIFSPQVIIGALGKIQVLPRFDKNKNVIEAHIFNVSWSADHRVVDGATVARFSNLWKAYLTSPKLLLEL</sequence>
<evidence type="ECO:0000256" key="10">
    <source>
        <dbReference type="RuleBase" id="RU003423"/>
    </source>
</evidence>
<dbReference type="GO" id="GO:0043754">
    <property type="term" value="F:dihydrolipoamide branched chain acyltransferase activity"/>
    <property type="evidence" value="ECO:0007669"/>
    <property type="project" value="UniProtKB-EC"/>
</dbReference>
<dbReference type="PROSITE" id="PS51826">
    <property type="entry name" value="PSBD"/>
    <property type="match status" value="1"/>
</dbReference>
<dbReference type="FunFam" id="2.40.50.100:FF:000013">
    <property type="entry name" value="Dihydrolipoamide acetyltransferase component of pyruvate dehydrogenase complex"/>
    <property type="match status" value="1"/>
</dbReference>
<dbReference type="FunCoup" id="E0VA76">
    <property type="interactions" value="1725"/>
</dbReference>
<proteinExistence type="inferred from homology"/>
<dbReference type="SUPFAM" id="SSF52777">
    <property type="entry name" value="CoA-dependent acyltransferases"/>
    <property type="match status" value="1"/>
</dbReference>
<dbReference type="InterPro" id="IPR036625">
    <property type="entry name" value="E3-bd_dom_sf"/>
</dbReference>
<dbReference type="InterPro" id="IPR050743">
    <property type="entry name" value="2-oxoacid_DH_E2_comp"/>
</dbReference>
<evidence type="ECO:0000256" key="4">
    <source>
        <dbReference type="ARBA" id="ARBA00022679"/>
    </source>
</evidence>
<dbReference type="Gene3D" id="4.10.320.10">
    <property type="entry name" value="E3-binding domain"/>
    <property type="match status" value="1"/>
</dbReference>